<dbReference type="EMBL" id="JBHSQO010000015">
    <property type="protein sequence ID" value="MFC6091021.1"/>
    <property type="molecule type" value="Genomic_DNA"/>
</dbReference>
<dbReference type="Gene3D" id="3.30.420.10">
    <property type="entry name" value="Ribonuclease H-like superfamily/Ribonuclease H"/>
    <property type="match status" value="1"/>
</dbReference>
<protein>
    <submittedName>
        <fullName evidence="2">RNase H family protein</fullName>
    </submittedName>
</protein>
<name>A0ABW1P6F5_9PSEU</name>
<comment type="caution">
    <text evidence="2">The sequence shown here is derived from an EMBL/GenBank/DDBJ whole genome shotgun (WGS) entry which is preliminary data.</text>
</comment>
<evidence type="ECO:0000259" key="1">
    <source>
        <dbReference type="PROSITE" id="PS50879"/>
    </source>
</evidence>
<dbReference type="InterPro" id="IPR002156">
    <property type="entry name" value="RNaseH_domain"/>
</dbReference>
<dbReference type="InterPro" id="IPR012337">
    <property type="entry name" value="RNaseH-like_sf"/>
</dbReference>
<proteinExistence type="predicted"/>
<dbReference type="Pfam" id="PF00075">
    <property type="entry name" value="RNase_H"/>
    <property type="match status" value="1"/>
</dbReference>
<accession>A0ABW1P6F5</accession>
<dbReference type="SUPFAM" id="SSF53098">
    <property type="entry name" value="Ribonuclease H-like"/>
    <property type="match status" value="1"/>
</dbReference>
<evidence type="ECO:0000313" key="2">
    <source>
        <dbReference type="EMBL" id="MFC6091021.1"/>
    </source>
</evidence>
<dbReference type="InterPro" id="IPR036397">
    <property type="entry name" value="RNaseH_sf"/>
</dbReference>
<dbReference type="Proteomes" id="UP001596220">
    <property type="component" value="Unassembled WGS sequence"/>
</dbReference>
<keyword evidence="3" id="KW-1185">Reference proteome</keyword>
<reference evidence="3" key="1">
    <citation type="journal article" date="2019" name="Int. J. Syst. Evol. Microbiol.">
        <title>The Global Catalogue of Microorganisms (GCM) 10K type strain sequencing project: providing services to taxonomists for standard genome sequencing and annotation.</title>
        <authorList>
            <consortium name="The Broad Institute Genomics Platform"/>
            <consortium name="The Broad Institute Genome Sequencing Center for Infectious Disease"/>
            <person name="Wu L."/>
            <person name="Ma J."/>
        </authorList>
    </citation>
    <scope>NUCLEOTIDE SEQUENCE [LARGE SCALE GENOMIC DNA]</scope>
    <source>
        <strain evidence="3">CGMCC 4.7246</strain>
    </source>
</reference>
<feature type="domain" description="RNase H type-1" evidence="1">
    <location>
        <begin position="19"/>
        <end position="142"/>
    </location>
</feature>
<dbReference type="PROSITE" id="PS50879">
    <property type="entry name" value="RNASE_H_1"/>
    <property type="match status" value="1"/>
</dbReference>
<sequence>MIRPQPAAPMLSGMESGLSGKQTVIHVVGVHRSHPDRGGWGAVLSHGEHRREISGHERGITAERVELMAVVQALECLTRPVPVVVCTDSEYVRTRPDRSDDDLWPRLTAALDRHRVEWAWFREHAEDDQDERAFALAEEAAEQALDRVPTGDLSIDAALRMFVEDQREVVSARTLRKIENTLSTLRFSIDWYADDSIEHIPVAEIDDHLADFIVHTLPHKQFASPTQLKEAGQVVNKLRAWLTENGHVDPTTDLRSTEEIDEMVDERIAVRKFVQALRAYLEQEGADVDSLSVEQWVQDEYLHIRKVTEDTVTFDDWGELEVGPITVSADIAALADTGWQILLTAARVGKQWHLVNVFNGDP</sequence>
<organism evidence="2 3">
    <name type="scientific">Saccharothrix lopnurensis</name>
    <dbReference type="NCBI Taxonomy" id="1670621"/>
    <lineage>
        <taxon>Bacteria</taxon>
        <taxon>Bacillati</taxon>
        <taxon>Actinomycetota</taxon>
        <taxon>Actinomycetes</taxon>
        <taxon>Pseudonocardiales</taxon>
        <taxon>Pseudonocardiaceae</taxon>
        <taxon>Saccharothrix</taxon>
    </lineage>
</organism>
<gene>
    <name evidence="2" type="ORF">ACFP3R_17210</name>
</gene>
<evidence type="ECO:0000313" key="3">
    <source>
        <dbReference type="Proteomes" id="UP001596220"/>
    </source>
</evidence>